<evidence type="ECO:0000256" key="9">
    <source>
        <dbReference type="ARBA" id="ARBA00022842"/>
    </source>
</evidence>
<dbReference type="InterPro" id="IPR001241">
    <property type="entry name" value="Topo_IIA"/>
</dbReference>
<evidence type="ECO:0000256" key="11">
    <source>
        <dbReference type="ARBA" id="ARBA00023125"/>
    </source>
</evidence>
<dbReference type="Gene3D" id="3.40.50.670">
    <property type="match status" value="1"/>
</dbReference>
<dbReference type="InterPro" id="IPR001154">
    <property type="entry name" value="TopoII_euk"/>
</dbReference>
<dbReference type="PRINTS" id="PR00418">
    <property type="entry name" value="TPI2FAMILY"/>
</dbReference>
<dbReference type="PROSITE" id="PS00177">
    <property type="entry name" value="TOPOISOMERASE_II"/>
    <property type="match status" value="1"/>
</dbReference>
<dbReference type="InterPro" id="IPR050634">
    <property type="entry name" value="DNA_Topoisomerase_II"/>
</dbReference>
<dbReference type="Gene3D" id="3.30.565.10">
    <property type="entry name" value="Histidine kinase-like ATPase, C-terminal domain"/>
    <property type="match status" value="1"/>
</dbReference>
<dbReference type="PROSITE" id="PS50880">
    <property type="entry name" value="TOPRIM"/>
    <property type="match status" value="1"/>
</dbReference>
<feature type="domain" description="Topo IIA-type catalytic" evidence="15">
    <location>
        <begin position="680"/>
        <end position="1115"/>
    </location>
</feature>
<dbReference type="Pfam" id="PF00521">
    <property type="entry name" value="DNA_topoisoIV"/>
    <property type="match status" value="1"/>
</dbReference>
<dbReference type="InterPro" id="IPR013759">
    <property type="entry name" value="Topo_IIA_B_C"/>
</dbReference>
<dbReference type="EC" id="5.6.2.2" evidence="5"/>
<dbReference type="Gene3D" id="3.30.1360.40">
    <property type="match status" value="1"/>
</dbReference>
<dbReference type="PRINTS" id="PR01158">
    <property type="entry name" value="TOPISMRASEII"/>
</dbReference>
<comment type="similarity">
    <text evidence="4">Belongs to the type II topoisomerase family.</text>
</comment>
<sequence>MTKTEDLNQKYQKKTDIEHIKDAPDTYIGSVELDSEHGWLLEGKEMKYKTYNWVPGLYKCFDEGIVNARDHYVRLNGKKKNKKIIPVKNIEITVDKDTGVITMMNDGNGIDVAKHPEHKLWIPEMIFGHLRTGTNYDKKAKKIVGGKNGFGFKLVLIYAKWGEIETVDHIRKKKYTQRFEDNLGKICNPKVTKTTEKPYTKVSWLPDYKRFGLEGLSDDMFQMFKKRTWDIAAVTDKSIRVKFNGETIPIKTFEGYIDMYIGNKNETKRLYEKFNDRWEYAVCISPLDEYTQVSYVNGINTKKGGKHVDYIMNQIVKKMSVYIEKKKKIRVKPITIKEQLMLFLNCIIENPAFDSQTKECINTPVAKFGSKCEVSDKFIEKLAKMGVMESAIALNEVKANKAAKKNDGKKTSSIRGIPKLMDANKAGTSESNKCTLILCEGDSAKAGIVSGLSKEDRNWFGVFPLKGKLLNTKDISQLRINANAEITSIKKIVGLVTGKIYTKELIKKHLRYGKVLFMTDQDLDGSHIKGLCINMFHSQWKELIEIDDFLGFMNTPILKAKKGKKELDFYNESKYELWKEANNGGKGWKIKYFKGLGTSSSKEFKQYFKNKKMVTFKFSENCCDSIDKVFNKHRADDRKKWLGSYNKDEVLNAETKTITYEDFVDKEMKHFSKYDCDRSIPNMMDGWKISTRKILFSCFKRNLTNEIKVAQLAGYVSEHSGYHHGEMSLIKGIIGMAQEYVGSNNVNVLMPNGQFGTRLMGGKDHASERYIFTALNPLTKYIFREEDKAILNYNDDDGLKVEPEFYLPIIPYVLVNGGKGIGTGFSYEGTSYNLSEIIKYVENKIDGNKTNIELHPYYENFNGKVIKNYGKQKKYLIKGKYKVVSADTIKITELPIGTWTTDYNEFLEYLMTDKTKSGKQKKPIIKKKTDMCTDVQIDFTLKFYPGVLPNLLSAKYDEHINMVEKTLNLTVTKSLTNMNLFTEQNRLKKYKNVYEIIDDYYCIRYLGYNKRKKYMLNLMEYQVKLLTNKARFILEQCDDKIDLRKKKKEAVIALLKEGNYDVMDEDKEYKYLRGMRIEQVEEENVAKLLKDKDEKMAEYEILKKTTLKEMWKRELKELKGEFEKYQRARRMRQYGKKSRKK</sequence>
<keyword evidence="11" id="KW-0238">DNA-binding</keyword>
<evidence type="ECO:0000259" key="15">
    <source>
        <dbReference type="PROSITE" id="PS52040"/>
    </source>
</evidence>
<evidence type="ECO:0000256" key="8">
    <source>
        <dbReference type="ARBA" id="ARBA00022840"/>
    </source>
</evidence>
<dbReference type="PANTHER" id="PTHR10169:SF38">
    <property type="entry name" value="DNA TOPOISOMERASE 2"/>
    <property type="match status" value="1"/>
</dbReference>
<dbReference type="InterPro" id="IPR013506">
    <property type="entry name" value="Topo_IIA_bsu_dom2"/>
</dbReference>
<dbReference type="CDD" id="cd03481">
    <property type="entry name" value="TopoIIA_Trans_ScTopoIIA"/>
    <property type="match status" value="1"/>
</dbReference>
<name>A0A6C0F6G7_9ZZZZ</name>
<evidence type="ECO:0000256" key="2">
    <source>
        <dbReference type="ARBA" id="ARBA00001913"/>
    </source>
</evidence>
<dbReference type="InterPro" id="IPR006171">
    <property type="entry name" value="TOPRIM_dom"/>
</dbReference>
<dbReference type="InterPro" id="IPR014721">
    <property type="entry name" value="Ribsml_uS5_D2-typ_fold_subgr"/>
</dbReference>
<comment type="cofactor">
    <cofactor evidence="2">
        <name>Ca(2+)</name>
        <dbReference type="ChEBI" id="CHEBI:29108"/>
    </cofactor>
</comment>
<evidence type="ECO:0000256" key="6">
    <source>
        <dbReference type="ARBA" id="ARBA00022723"/>
    </source>
</evidence>
<dbReference type="SUPFAM" id="SSF56719">
    <property type="entry name" value="Type II DNA topoisomerase"/>
    <property type="match status" value="1"/>
</dbReference>
<feature type="domain" description="Toprim" evidence="14">
    <location>
        <begin position="434"/>
        <end position="551"/>
    </location>
</feature>
<dbReference type="InterPro" id="IPR013760">
    <property type="entry name" value="Topo_IIA-like_dom_sf"/>
</dbReference>
<dbReference type="AlphaFoldDB" id="A0A6C0F6G7"/>
<proteinExistence type="inferred from homology"/>
<protein>
    <recommendedName>
        <fullName evidence="5">DNA topoisomerase (ATP-hydrolyzing)</fullName>
        <ecNumber evidence="5">5.6.2.2</ecNumber>
    </recommendedName>
</protein>
<dbReference type="Pfam" id="PF16898">
    <property type="entry name" value="TOPRIM_C"/>
    <property type="match status" value="1"/>
</dbReference>
<evidence type="ECO:0000256" key="10">
    <source>
        <dbReference type="ARBA" id="ARBA00023029"/>
    </source>
</evidence>
<keyword evidence="9" id="KW-0460">Magnesium</keyword>
<keyword evidence="10" id="KW-0799">Topoisomerase</keyword>
<keyword evidence="12" id="KW-0413">Isomerase</keyword>
<dbReference type="InterPro" id="IPR002205">
    <property type="entry name" value="Topo_IIA_dom_A"/>
</dbReference>
<evidence type="ECO:0000256" key="13">
    <source>
        <dbReference type="SAM" id="Coils"/>
    </source>
</evidence>
<dbReference type="Gene3D" id="3.90.199.10">
    <property type="entry name" value="Topoisomerase II, domain 5"/>
    <property type="match status" value="1"/>
</dbReference>
<dbReference type="Gene3D" id="3.30.1490.30">
    <property type="match status" value="1"/>
</dbReference>
<dbReference type="GO" id="GO:0000712">
    <property type="term" value="P:resolution of meiotic recombination intermediates"/>
    <property type="evidence" value="ECO:0007669"/>
    <property type="project" value="TreeGrafter"/>
</dbReference>
<dbReference type="Gene3D" id="1.10.268.10">
    <property type="entry name" value="Topoisomerase, domain 3"/>
    <property type="match status" value="1"/>
</dbReference>
<dbReference type="GO" id="GO:0006265">
    <property type="term" value="P:DNA topological change"/>
    <property type="evidence" value="ECO:0007669"/>
    <property type="project" value="InterPro"/>
</dbReference>
<keyword evidence="6" id="KW-0479">Metal-binding</keyword>
<dbReference type="InterPro" id="IPR036890">
    <property type="entry name" value="HATPase_C_sf"/>
</dbReference>
<evidence type="ECO:0000256" key="7">
    <source>
        <dbReference type="ARBA" id="ARBA00022741"/>
    </source>
</evidence>
<dbReference type="SMART" id="SM00433">
    <property type="entry name" value="TOP2c"/>
    <property type="match status" value="1"/>
</dbReference>
<dbReference type="GO" id="GO:0005634">
    <property type="term" value="C:nucleus"/>
    <property type="evidence" value="ECO:0007669"/>
    <property type="project" value="TreeGrafter"/>
</dbReference>
<dbReference type="SUPFAM" id="SSF54211">
    <property type="entry name" value="Ribosomal protein S5 domain 2-like"/>
    <property type="match status" value="1"/>
</dbReference>
<dbReference type="InterPro" id="IPR031660">
    <property type="entry name" value="TOPRIM_C"/>
</dbReference>
<keyword evidence="7" id="KW-0547">Nucleotide-binding</keyword>
<evidence type="ECO:0000256" key="5">
    <source>
        <dbReference type="ARBA" id="ARBA00012895"/>
    </source>
</evidence>
<dbReference type="GO" id="GO:0003677">
    <property type="term" value="F:DNA binding"/>
    <property type="evidence" value="ECO:0007669"/>
    <property type="project" value="UniProtKB-KW"/>
</dbReference>
<keyword evidence="8" id="KW-0067">ATP-binding</keyword>
<organism evidence="16">
    <name type="scientific">viral metagenome</name>
    <dbReference type="NCBI Taxonomy" id="1070528"/>
    <lineage>
        <taxon>unclassified sequences</taxon>
        <taxon>metagenomes</taxon>
        <taxon>organismal metagenomes</taxon>
    </lineage>
</organism>
<dbReference type="Gene3D" id="3.30.230.10">
    <property type="match status" value="1"/>
</dbReference>
<dbReference type="SMART" id="SM00434">
    <property type="entry name" value="TOP4c"/>
    <property type="match status" value="1"/>
</dbReference>
<dbReference type="GO" id="GO:0003918">
    <property type="term" value="F:DNA topoisomerase type II (double strand cut, ATP-hydrolyzing) activity"/>
    <property type="evidence" value="ECO:0007669"/>
    <property type="project" value="UniProtKB-EC"/>
</dbReference>
<keyword evidence="13" id="KW-0175">Coiled coil</keyword>
<dbReference type="InterPro" id="IPR013758">
    <property type="entry name" value="Topo_IIA_A/C_ab"/>
</dbReference>
<evidence type="ECO:0000256" key="3">
    <source>
        <dbReference type="ARBA" id="ARBA00001946"/>
    </source>
</evidence>
<dbReference type="InterPro" id="IPR020568">
    <property type="entry name" value="Ribosomal_Su5_D2-typ_SF"/>
</dbReference>
<evidence type="ECO:0000256" key="1">
    <source>
        <dbReference type="ARBA" id="ARBA00000185"/>
    </source>
</evidence>
<evidence type="ECO:0000256" key="4">
    <source>
        <dbReference type="ARBA" id="ARBA00011080"/>
    </source>
</evidence>
<evidence type="ECO:0000256" key="12">
    <source>
        <dbReference type="ARBA" id="ARBA00023235"/>
    </source>
</evidence>
<feature type="coiled-coil region" evidence="13">
    <location>
        <begin position="1085"/>
        <end position="1128"/>
    </location>
</feature>
<dbReference type="PROSITE" id="PS52040">
    <property type="entry name" value="TOPO_IIA"/>
    <property type="match status" value="1"/>
</dbReference>
<dbReference type="InterPro" id="IPR013757">
    <property type="entry name" value="Topo_IIA_A_a_sf"/>
</dbReference>
<dbReference type="SUPFAM" id="SSF55874">
    <property type="entry name" value="ATPase domain of HSP90 chaperone/DNA topoisomerase II/histidine kinase"/>
    <property type="match status" value="1"/>
</dbReference>
<evidence type="ECO:0000259" key="14">
    <source>
        <dbReference type="PROSITE" id="PS50880"/>
    </source>
</evidence>
<dbReference type="GO" id="GO:0005524">
    <property type="term" value="F:ATP binding"/>
    <property type="evidence" value="ECO:0007669"/>
    <property type="project" value="UniProtKB-KW"/>
</dbReference>
<dbReference type="GO" id="GO:0046872">
    <property type="term" value="F:metal ion binding"/>
    <property type="evidence" value="ECO:0007669"/>
    <property type="project" value="UniProtKB-KW"/>
</dbReference>
<dbReference type="GO" id="GO:0000819">
    <property type="term" value="P:sister chromatid segregation"/>
    <property type="evidence" value="ECO:0007669"/>
    <property type="project" value="TreeGrafter"/>
</dbReference>
<evidence type="ECO:0000313" key="16">
    <source>
        <dbReference type="EMBL" id="QHT37396.1"/>
    </source>
</evidence>
<dbReference type="InterPro" id="IPR018522">
    <property type="entry name" value="TopoIIA_CS"/>
</dbReference>
<dbReference type="EMBL" id="MN738796">
    <property type="protein sequence ID" value="QHT37396.1"/>
    <property type="molecule type" value="Genomic_DNA"/>
</dbReference>
<reference evidence="16" key="1">
    <citation type="journal article" date="2020" name="Nature">
        <title>Giant virus diversity and host interactions through global metagenomics.</title>
        <authorList>
            <person name="Schulz F."/>
            <person name="Roux S."/>
            <person name="Paez-Espino D."/>
            <person name="Jungbluth S."/>
            <person name="Walsh D.A."/>
            <person name="Denef V.J."/>
            <person name="McMahon K.D."/>
            <person name="Konstantinidis K.T."/>
            <person name="Eloe-Fadrosh E.A."/>
            <person name="Kyrpides N.C."/>
            <person name="Woyke T."/>
        </authorList>
    </citation>
    <scope>NUCLEOTIDE SEQUENCE</scope>
    <source>
        <strain evidence="16">GVMAG-S-ERX555997-44</strain>
    </source>
</reference>
<dbReference type="Pfam" id="PF00204">
    <property type="entry name" value="DNA_gyraseB"/>
    <property type="match status" value="1"/>
</dbReference>
<dbReference type="FunFam" id="3.40.50.670:FF:000001">
    <property type="entry name" value="DNA topoisomerase 2"/>
    <property type="match status" value="1"/>
</dbReference>
<dbReference type="PANTHER" id="PTHR10169">
    <property type="entry name" value="DNA TOPOISOMERASE/GYRASE"/>
    <property type="match status" value="1"/>
</dbReference>
<accession>A0A6C0F6G7</accession>
<dbReference type="Pfam" id="PF01751">
    <property type="entry name" value="Toprim"/>
    <property type="match status" value="1"/>
</dbReference>
<comment type="catalytic activity">
    <reaction evidence="1">
        <text>ATP-dependent breakage, passage and rejoining of double-stranded DNA.</text>
        <dbReference type="EC" id="5.6.2.2"/>
    </reaction>
</comment>
<dbReference type="FunFam" id="3.90.199.10:FF:000002">
    <property type="entry name" value="DNA topoisomerase 2"/>
    <property type="match status" value="1"/>
</dbReference>
<comment type="cofactor">
    <cofactor evidence="3">
        <name>Mg(2+)</name>
        <dbReference type="ChEBI" id="CHEBI:18420"/>
    </cofactor>
</comment>